<dbReference type="EMBL" id="JBHSRF010000092">
    <property type="protein sequence ID" value="MFC6086574.1"/>
    <property type="molecule type" value="Genomic_DNA"/>
</dbReference>
<protein>
    <submittedName>
        <fullName evidence="2">Diacylglycerol/lipid kinase family protein</fullName>
        <ecNumber evidence="2">2.7.1.-</ecNumber>
    </submittedName>
</protein>
<dbReference type="RefSeq" id="WP_380761905.1">
    <property type="nucleotide sequence ID" value="NZ_JBHSRF010000092.1"/>
</dbReference>
<reference evidence="3" key="1">
    <citation type="journal article" date="2019" name="Int. J. Syst. Evol. Microbiol.">
        <title>The Global Catalogue of Microorganisms (GCM) 10K type strain sequencing project: providing services to taxonomists for standard genome sequencing and annotation.</title>
        <authorList>
            <consortium name="The Broad Institute Genomics Platform"/>
            <consortium name="The Broad Institute Genome Sequencing Center for Infectious Disease"/>
            <person name="Wu L."/>
            <person name="Ma J."/>
        </authorList>
    </citation>
    <scope>NUCLEOTIDE SEQUENCE [LARGE SCALE GENOMIC DNA]</scope>
    <source>
        <strain evidence="3">JCM 30346</strain>
    </source>
</reference>
<name>A0ABW1NT60_9ACTN</name>
<dbReference type="Proteomes" id="UP001596137">
    <property type="component" value="Unassembled WGS sequence"/>
</dbReference>
<keyword evidence="3" id="KW-1185">Reference proteome</keyword>
<dbReference type="Gene3D" id="3.40.50.10330">
    <property type="entry name" value="Probable inorganic polyphosphate/atp-NAD kinase, domain 1"/>
    <property type="match status" value="1"/>
</dbReference>
<organism evidence="2 3">
    <name type="scientific">Sphaerisporangium aureirubrum</name>
    <dbReference type="NCBI Taxonomy" id="1544736"/>
    <lineage>
        <taxon>Bacteria</taxon>
        <taxon>Bacillati</taxon>
        <taxon>Actinomycetota</taxon>
        <taxon>Actinomycetes</taxon>
        <taxon>Streptosporangiales</taxon>
        <taxon>Streptosporangiaceae</taxon>
        <taxon>Sphaerisporangium</taxon>
    </lineage>
</organism>
<keyword evidence="2" id="KW-0808">Transferase</keyword>
<evidence type="ECO:0000313" key="3">
    <source>
        <dbReference type="Proteomes" id="UP001596137"/>
    </source>
</evidence>
<dbReference type="SUPFAM" id="SSF111331">
    <property type="entry name" value="NAD kinase/diacylglycerol kinase-like"/>
    <property type="match status" value="1"/>
</dbReference>
<accession>A0ABW1NT60</accession>
<dbReference type="Pfam" id="PF00781">
    <property type="entry name" value="DAGK_cat"/>
    <property type="match status" value="1"/>
</dbReference>
<dbReference type="SMART" id="SM00046">
    <property type="entry name" value="DAGKc"/>
    <property type="match status" value="1"/>
</dbReference>
<gene>
    <name evidence="2" type="ORF">ACFP1K_35775</name>
</gene>
<dbReference type="InterPro" id="IPR045540">
    <property type="entry name" value="YegS/DAGK_C"/>
</dbReference>
<dbReference type="PANTHER" id="PTHR30492">
    <property type="entry name" value="METHYLGLYOXAL SYNTHASE"/>
    <property type="match status" value="1"/>
</dbReference>
<dbReference type="EC" id="2.7.1.-" evidence="2"/>
<keyword evidence="2" id="KW-0418">Kinase</keyword>
<dbReference type="GO" id="GO:0016301">
    <property type="term" value="F:kinase activity"/>
    <property type="evidence" value="ECO:0007669"/>
    <property type="project" value="UniProtKB-KW"/>
</dbReference>
<feature type="domain" description="DAGKc" evidence="1">
    <location>
        <begin position="1"/>
        <end position="129"/>
    </location>
</feature>
<dbReference type="InterPro" id="IPR004363">
    <property type="entry name" value="Methylgl_synth"/>
</dbReference>
<proteinExistence type="predicted"/>
<dbReference type="PROSITE" id="PS50146">
    <property type="entry name" value="DAGK"/>
    <property type="match status" value="1"/>
</dbReference>
<evidence type="ECO:0000313" key="2">
    <source>
        <dbReference type="EMBL" id="MFC6086574.1"/>
    </source>
</evidence>
<dbReference type="InterPro" id="IPR001206">
    <property type="entry name" value="Diacylglycerol_kinase_cat_dom"/>
</dbReference>
<evidence type="ECO:0000259" key="1">
    <source>
        <dbReference type="PROSITE" id="PS50146"/>
    </source>
</evidence>
<dbReference type="InterPro" id="IPR017438">
    <property type="entry name" value="ATP-NAD_kinase_N"/>
</dbReference>
<dbReference type="InterPro" id="IPR016064">
    <property type="entry name" value="NAD/diacylglycerol_kinase_sf"/>
</dbReference>
<sequence>MPRAAIIVNPLKMPERDRHRADVTAELARYGWDEPLWFETTAEDPGVGMTKRALAEEADLVFAAGGDGTVRACAEALMGTGVPLALLCGGTGNLLARNLDIPIELPDAIRVGVLGGTTPVDVGVMEGTPFVVMAGLGLDAAMARGTGSEAKRSLGWLAYAGTLLRHLRDRPFRVTLHVDGRPQPRCRARMVLVGNVGRLQGGMSLLPDAQPSDGLLDVVVLGPRTPMDWLRVLGRLVTRSRGEGAGTRRYVASRLRIEVDPPTPYECDGDPVGSARVLTVEIKPGALSLRTPGGEEG</sequence>
<comment type="caution">
    <text evidence="2">The sequence shown here is derived from an EMBL/GenBank/DDBJ whole genome shotgun (WGS) entry which is preliminary data.</text>
</comment>
<dbReference type="PANTHER" id="PTHR30492:SF0">
    <property type="entry name" value="METHYLGLYOXAL SYNTHASE"/>
    <property type="match status" value="1"/>
</dbReference>
<dbReference type="Pfam" id="PF19279">
    <property type="entry name" value="YegS_C"/>
    <property type="match status" value="1"/>
</dbReference>
<dbReference type="Gene3D" id="2.60.200.40">
    <property type="match status" value="1"/>
</dbReference>